<dbReference type="OrthoDB" id="845153at2759"/>
<name>A0A834X6X8_9FABA</name>
<organism evidence="1 2">
    <name type="scientific">Senna tora</name>
    <dbReference type="NCBI Taxonomy" id="362788"/>
    <lineage>
        <taxon>Eukaryota</taxon>
        <taxon>Viridiplantae</taxon>
        <taxon>Streptophyta</taxon>
        <taxon>Embryophyta</taxon>
        <taxon>Tracheophyta</taxon>
        <taxon>Spermatophyta</taxon>
        <taxon>Magnoliopsida</taxon>
        <taxon>eudicotyledons</taxon>
        <taxon>Gunneridae</taxon>
        <taxon>Pentapetalae</taxon>
        <taxon>rosids</taxon>
        <taxon>fabids</taxon>
        <taxon>Fabales</taxon>
        <taxon>Fabaceae</taxon>
        <taxon>Caesalpinioideae</taxon>
        <taxon>Cassia clade</taxon>
        <taxon>Senna</taxon>
    </lineage>
</organism>
<accession>A0A834X6X8</accession>
<dbReference type="Proteomes" id="UP000634136">
    <property type="component" value="Unassembled WGS sequence"/>
</dbReference>
<evidence type="ECO:0000313" key="2">
    <source>
        <dbReference type="Proteomes" id="UP000634136"/>
    </source>
</evidence>
<sequence length="89" mass="10124">MAATNKPYTQSSILHGSALLRLLPLFSIRSAMEFWVIRDTDLAVEEYHGAKFIEQPENNEKPEKSGLKFKIMSLKVIGAIDYVPELLSW</sequence>
<protein>
    <submittedName>
        <fullName evidence="1">Vesicle-associated protein 4-2</fullName>
    </submittedName>
</protein>
<evidence type="ECO:0000313" key="1">
    <source>
        <dbReference type="EMBL" id="KAF7839178.1"/>
    </source>
</evidence>
<reference evidence="1" key="1">
    <citation type="submission" date="2020-09" db="EMBL/GenBank/DDBJ databases">
        <title>Genome-Enabled Discovery of Anthraquinone Biosynthesis in Senna tora.</title>
        <authorList>
            <person name="Kang S.-H."/>
            <person name="Pandey R.P."/>
            <person name="Lee C.-M."/>
            <person name="Sim J.-S."/>
            <person name="Jeong J.-T."/>
            <person name="Choi B.-S."/>
            <person name="Jung M."/>
            <person name="Ginzburg D."/>
            <person name="Zhao K."/>
            <person name="Won S.Y."/>
            <person name="Oh T.-J."/>
            <person name="Yu Y."/>
            <person name="Kim N.-H."/>
            <person name="Lee O.R."/>
            <person name="Lee T.-H."/>
            <person name="Bashyal P."/>
            <person name="Kim T.-S."/>
            <person name="Lee W.-H."/>
            <person name="Kawkins C."/>
            <person name="Kim C.-K."/>
            <person name="Kim J.S."/>
            <person name="Ahn B.O."/>
            <person name="Rhee S.Y."/>
            <person name="Sohng J.K."/>
        </authorList>
    </citation>
    <scope>NUCLEOTIDE SEQUENCE</scope>
    <source>
        <tissue evidence="1">Leaf</tissue>
    </source>
</reference>
<comment type="caution">
    <text evidence="1">The sequence shown here is derived from an EMBL/GenBank/DDBJ whole genome shotgun (WGS) entry which is preliminary data.</text>
</comment>
<keyword evidence="2" id="KW-1185">Reference proteome</keyword>
<dbReference type="AlphaFoldDB" id="A0A834X6X8"/>
<dbReference type="EMBL" id="JAAIUW010000003">
    <property type="protein sequence ID" value="KAF7839178.1"/>
    <property type="molecule type" value="Genomic_DNA"/>
</dbReference>
<gene>
    <name evidence="1" type="ORF">G2W53_007660</name>
</gene>
<proteinExistence type="predicted"/>